<evidence type="ECO:0000256" key="1">
    <source>
        <dbReference type="SAM" id="Phobius"/>
    </source>
</evidence>
<keyword evidence="1" id="KW-0812">Transmembrane</keyword>
<dbReference type="AlphaFoldDB" id="A0AAV4RLF6"/>
<dbReference type="EMBL" id="BPLQ01006460">
    <property type="protein sequence ID" value="GIY22560.1"/>
    <property type="molecule type" value="Genomic_DNA"/>
</dbReference>
<keyword evidence="3" id="KW-1185">Reference proteome</keyword>
<protein>
    <submittedName>
        <fullName evidence="2">Uncharacterized protein</fullName>
    </submittedName>
</protein>
<accession>A0AAV4RLF6</accession>
<feature type="transmembrane region" description="Helical" evidence="1">
    <location>
        <begin position="63"/>
        <end position="81"/>
    </location>
</feature>
<name>A0AAV4RLF6_9ARAC</name>
<evidence type="ECO:0000313" key="2">
    <source>
        <dbReference type="EMBL" id="GIY22560.1"/>
    </source>
</evidence>
<gene>
    <name evidence="2" type="ORF">CDAR_269971</name>
</gene>
<evidence type="ECO:0000313" key="3">
    <source>
        <dbReference type="Proteomes" id="UP001054837"/>
    </source>
</evidence>
<keyword evidence="1" id="KW-0472">Membrane</keyword>
<keyword evidence="1" id="KW-1133">Transmembrane helix</keyword>
<organism evidence="2 3">
    <name type="scientific">Caerostris darwini</name>
    <dbReference type="NCBI Taxonomy" id="1538125"/>
    <lineage>
        <taxon>Eukaryota</taxon>
        <taxon>Metazoa</taxon>
        <taxon>Ecdysozoa</taxon>
        <taxon>Arthropoda</taxon>
        <taxon>Chelicerata</taxon>
        <taxon>Arachnida</taxon>
        <taxon>Araneae</taxon>
        <taxon>Araneomorphae</taxon>
        <taxon>Entelegynae</taxon>
        <taxon>Araneoidea</taxon>
        <taxon>Araneidae</taxon>
        <taxon>Caerostris</taxon>
    </lineage>
</organism>
<comment type="caution">
    <text evidence="2">The sequence shown here is derived from an EMBL/GenBank/DDBJ whole genome shotgun (WGS) entry which is preliminary data.</text>
</comment>
<proteinExistence type="predicted"/>
<sequence>MRIKADDVFSKPHRMIYETSSNSLLTHGRRIHLSAETRVTPFGFARGHGFCNTTLGGRTRKEFVAAYIAFLFIILSFPAILTHTQMDLRSCLRSYEL</sequence>
<reference evidence="2 3" key="1">
    <citation type="submission" date="2021-06" db="EMBL/GenBank/DDBJ databases">
        <title>Caerostris darwini draft genome.</title>
        <authorList>
            <person name="Kono N."/>
            <person name="Arakawa K."/>
        </authorList>
    </citation>
    <scope>NUCLEOTIDE SEQUENCE [LARGE SCALE GENOMIC DNA]</scope>
</reference>
<dbReference type="Proteomes" id="UP001054837">
    <property type="component" value="Unassembled WGS sequence"/>
</dbReference>